<organism evidence="4 5">
    <name type="scientific">Ramlibacter lithotrophicus</name>
    <dbReference type="NCBI Taxonomy" id="2606681"/>
    <lineage>
        <taxon>Bacteria</taxon>
        <taxon>Pseudomonadati</taxon>
        <taxon>Pseudomonadota</taxon>
        <taxon>Betaproteobacteria</taxon>
        <taxon>Burkholderiales</taxon>
        <taxon>Comamonadaceae</taxon>
        <taxon>Ramlibacter</taxon>
    </lineage>
</organism>
<dbReference type="SMART" id="SM00749">
    <property type="entry name" value="BON"/>
    <property type="match status" value="2"/>
</dbReference>
<dbReference type="PANTHER" id="PTHR34606">
    <property type="entry name" value="BON DOMAIN-CONTAINING PROTEIN"/>
    <property type="match status" value="1"/>
</dbReference>
<name>A0A7X6DJ96_9BURK</name>
<gene>
    <name evidence="4" type="ORF">RAMLITH_20440</name>
</gene>
<proteinExistence type="predicted"/>
<evidence type="ECO:0000256" key="2">
    <source>
        <dbReference type="SAM" id="SignalP"/>
    </source>
</evidence>
<dbReference type="InterPro" id="IPR007055">
    <property type="entry name" value="BON_dom"/>
</dbReference>
<dbReference type="EMBL" id="VTOX01000009">
    <property type="protein sequence ID" value="NKE68189.1"/>
    <property type="molecule type" value="Genomic_DNA"/>
</dbReference>
<feature type="region of interest" description="Disordered" evidence="1">
    <location>
        <begin position="201"/>
        <end position="221"/>
    </location>
</feature>
<comment type="caution">
    <text evidence="4">The sequence shown here is derived from an EMBL/GenBank/DDBJ whole genome shotgun (WGS) entry which is preliminary data.</text>
</comment>
<dbReference type="Gene3D" id="3.30.1340.30">
    <property type="match status" value="1"/>
</dbReference>
<keyword evidence="2" id="KW-0732">Signal</keyword>
<dbReference type="InterPro" id="IPR014004">
    <property type="entry name" value="Transpt-assoc_nodulatn_dom_bac"/>
</dbReference>
<evidence type="ECO:0000259" key="3">
    <source>
        <dbReference type="PROSITE" id="PS50914"/>
    </source>
</evidence>
<dbReference type="PANTHER" id="PTHR34606:SF15">
    <property type="entry name" value="BON DOMAIN-CONTAINING PROTEIN"/>
    <property type="match status" value="1"/>
</dbReference>
<protein>
    <submittedName>
        <fullName evidence="4">BON domain-containing protein</fullName>
    </submittedName>
</protein>
<feature type="chain" id="PRO_5030601927" evidence="2">
    <location>
        <begin position="24"/>
        <end position="221"/>
    </location>
</feature>
<dbReference type="InterPro" id="IPR051686">
    <property type="entry name" value="Lipoprotein_DolP"/>
</dbReference>
<sequence length="221" mass="23406">MLSRAALALAAATALGATLSACAPLVIGGAAVGAMMAFDRRTSGTQIEDESIELRAASRVRDAFGDRAHVNVTSYNRQVLLTGEVPSEQAKQQAEQIVSRVENVKGTVNELAVMPPSSLSQRSSDTLITGQVKASVVDDSSLSVSAFKVVTERGTVYLMGRVTQREADRATQIARHVNGVQRVVRIFEIISEEELRRITPTVGRSAPAPAPAPARPASAAR</sequence>
<reference evidence="4 5" key="1">
    <citation type="journal article" date="2020" name="Nature">
        <title>Bacterial chemolithoautotrophy via manganese oxidation.</title>
        <authorList>
            <person name="Yu H."/>
            <person name="Leadbetter J.R."/>
        </authorList>
    </citation>
    <scope>NUCLEOTIDE SEQUENCE [LARGE SCALE GENOMIC DNA]</scope>
    <source>
        <strain evidence="4 5">RBP-1</strain>
    </source>
</reference>
<dbReference type="PROSITE" id="PS50914">
    <property type="entry name" value="BON"/>
    <property type="match status" value="2"/>
</dbReference>
<accession>A0A7X6DJ96</accession>
<keyword evidence="5" id="KW-1185">Reference proteome</keyword>
<dbReference type="PROSITE" id="PS51257">
    <property type="entry name" value="PROKAR_LIPOPROTEIN"/>
    <property type="match status" value="1"/>
</dbReference>
<evidence type="ECO:0000313" key="4">
    <source>
        <dbReference type="EMBL" id="NKE68189.1"/>
    </source>
</evidence>
<dbReference type="AlphaFoldDB" id="A0A7X6DJ96"/>
<dbReference type="Proteomes" id="UP000521868">
    <property type="component" value="Unassembled WGS sequence"/>
</dbReference>
<feature type="domain" description="BON" evidence="3">
    <location>
        <begin position="124"/>
        <end position="191"/>
    </location>
</feature>
<feature type="domain" description="BON" evidence="3">
    <location>
        <begin position="43"/>
        <end position="115"/>
    </location>
</feature>
<dbReference type="Pfam" id="PF04972">
    <property type="entry name" value="BON"/>
    <property type="match status" value="2"/>
</dbReference>
<evidence type="ECO:0000256" key="1">
    <source>
        <dbReference type="SAM" id="MobiDB-lite"/>
    </source>
</evidence>
<evidence type="ECO:0000313" key="5">
    <source>
        <dbReference type="Proteomes" id="UP000521868"/>
    </source>
</evidence>
<feature type="signal peptide" evidence="2">
    <location>
        <begin position="1"/>
        <end position="23"/>
    </location>
</feature>